<dbReference type="EMBL" id="CAMAPE010000051">
    <property type="protein sequence ID" value="CAH9107768.1"/>
    <property type="molecule type" value="Genomic_DNA"/>
</dbReference>
<dbReference type="AlphaFoldDB" id="A0A9P0ZR47"/>
<protein>
    <submittedName>
        <fullName evidence="1">Uncharacterized protein</fullName>
    </submittedName>
</protein>
<sequence length="102" mass="11984">MEQWFFFSRDSGWEDRGKRLLNRSRQFKVDYMRLCVAVQHKDSSKLIAEFRSLRQQQIFINIKSCLGREVDGSNVQSSVGAHSMLKVRDLHEDEDGMESNDE</sequence>
<gene>
    <name evidence="1" type="ORF">CEURO_LOCUS17840</name>
</gene>
<reference evidence="1" key="1">
    <citation type="submission" date="2022-07" db="EMBL/GenBank/DDBJ databases">
        <authorList>
            <person name="Macas J."/>
            <person name="Novak P."/>
            <person name="Neumann P."/>
        </authorList>
    </citation>
    <scope>NUCLEOTIDE SEQUENCE</scope>
</reference>
<evidence type="ECO:0000313" key="1">
    <source>
        <dbReference type="EMBL" id="CAH9107768.1"/>
    </source>
</evidence>
<dbReference type="Proteomes" id="UP001152484">
    <property type="component" value="Unassembled WGS sequence"/>
</dbReference>
<keyword evidence="2" id="KW-1185">Reference proteome</keyword>
<name>A0A9P0ZR47_CUSEU</name>
<evidence type="ECO:0000313" key="2">
    <source>
        <dbReference type="Proteomes" id="UP001152484"/>
    </source>
</evidence>
<proteinExistence type="predicted"/>
<accession>A0A9P0ZR47</accession>
<organism evidence="1 2">
    <name type="scientific">Cuscuta europaea</name>
    <name type="common">European dodder</name>
    <dbReference type="NCBI Taxonomy" id="41803"/>
    <lineage>
        <taxon>Eukaryota</taxon>
        <taxon>Viridiplantae</taxon>
        <taxon>Streptophyta</taxon>
        <taxon>Embryophyta</taxon>
        <taxon>Tracheophyta</taxon>
        <taxon>Spermatophyta</taxon>
        <taxon>Magnoliopsida</taxon>
        <taxon>eudicotyledons</taxon>
        <taxon>Gunneridae</taxon>
        <taxon>Pentapetalae</taxon>
        <taxon>asterids</taxon>
        <taxon>lamiids</taxon>
        <taxon>Solanales</taxon>
        <taxon>Convolvulaceae</taxon>
        <taxon>Cuscuteae</taxon>
        <taxon>Cuscuta</taxon>
        <taxon>Cuscuta subgen. Cuscuta</taxon>
    </lineage>
</organism>
<comment type="caution">
    <text evidence="1">The sequence shown here is derived from an EMBL/GenBank/DDBJ whole genome shotgun (WGS) entry which is preliminary data.</text>
</comment>